<feature type="active site" description="Proton donor" evidence="2">
    <location>
        <position position="40"/>
    </location>
</feature>
<name>A0A918EDK6_9PSEU</name>
<proteinExistence type="inferred from homology"/>
<dbReference type="PANTHER" id="PTHR35561">
    <property type="entry name" value="RNA 2',3'-CYCLIC PHOSPHODIESTERASE"/>
    <property type="match status" value="1"/>
</dbReference>
<sequence length="153" mass="16959">MRLFTALFPPPEAVEELAAALAPLHARYPELRWVDPARWHITLRFFGETEPADQLTPFEGLAGPVLRLRDTGHFPGVLWVGVTGALEPLGTAAGAGPDWRPHLTVARSRHAKRWPRLEFTGREWTAGEVALVRSDLGRGYTVLDRVFLSTSNG</sequence>
<keyword evidence="5" id="KW-1185">Reference proteome</keyword>
<dbReference type="GO" id="GO:0008664">
    <property type="term" value="F:RNA 2',3'-cyclic 3'-phosphodiesterase activity"/>
    <property type="evidence" value="ECO:0007669"/>
    <property type="project" value="UniProtKB-EC"/>
</dbReference>
<comment type="function">
    <text evidence="2">Hydrolyzes RNA 2',3'-cyclic phosphodiester to an RNA 2'-phosphomonoester.</text>
</comment>
<accession>A0A918EDK6</accession>
<dbReference type="Gene3D" id="3.90.1140.10">
    <property type="entry name" value="Cyclic phosphodiesterase"/>
    <property type="match status" value="1"/>
</dbReference>
<evidence type="ECO:0000313" key="4">
    <source>
        <dbReference type="EMBL" id="GGP48442.1"/>
    </source>
</evidence>
<comment type="catalytic activity">
    <reaction evidence="2">
        <text>a 3'-end 2',3'-cyclophospho-ribonucleotide-RNA + H2O = a 3'-end 2'-phospho-ribonucleotide-RNA + H(+)</text>
        <dbReference type="Rhea" id="RHEA:11828"/>
        <dbReference type="Rhea" id="RHEA-COMP:10464"/>
        <dbReference type="Rhea" id="RHEA-COMP:17353"/>
        <dbReference type="ChEBI" id="CHEBI:15377"/>
        <dbReference type="ChEBI" id="CHEBI:15378"/>
        <dbReference type="ChEBI" id="CHEBI:83064"/>
        <dbReference type="ChEBI" id="CHEBI:173113"/>
        <dbReference type="EC" id="3.1.4.58"/>
    </reaction>
</comment>
<dbReference type="Pfam" id="PF02834">
    <property type="entry name" value="LigT_PEase"/>
    <property type="match status" value="1"/>
</dbReference>
<dbReference type="InterPro" id="IPR009097">
    <property type="entry name" value="Cyclic_Pdiesterase"/>
</dbReference>
<dbReference type="SUPFAM" id="SSF55144">
    <property type="entry name" value="LigT-like"/>
    <property type="match status" value="1"/>
</dbReference>
<feature type="active site" description="Proton acceptor" evidence="2">
    <location>
        <position position="102"/>
    </location>
</feature>
<evidence type="ECO:0000256" key="2">
    <source>
        <dbReference type="HAMAP-Rule" id="MF_01940"/>
    </source>
</evidence>
<dbReference type="InterPro" id="IPR014051">
    <property type="entry name" value="Phosphoesterase_HXTX"/>
</dbReference>
<dbReference type="EC" id="3.1.4.58" evidence="2"/>
<evidence type="ECO:0000256" key="1">
    <source>
        <dbReference type="ARBA" id="ARBA00022801"/>
    </source>
</evidence>
<dbReference type="RefSeq" id="WP_189222964.1">
    <property type="nucleotide sequence ID" value="NZ_BMRG01000003.1"/>
</dbReference>
<evidence type="ECO:0000313" key="5">
    <source>
        <dbReference type="Proteomes" id="UP000639606"/>
    </source>
</evidence>
<feature type="short sequence motif" description="HXTX 2" evidence="2">
    <location>
        <begin position="102"/>
        <end position="105"/>
    </location>
</feature>
<dbReference type="HAMAP" id="MF_01940">
    <property type="entry name" value="RNA_CPDase"/>
    <property type="match status" value="1"/>
</dbReference>
<feature type="short sequence motif" description="HXTX 1" evidence="2">
    <location>
        <begin position="40"/>
        <end position="43"/>
    </location>
</feature>
<feature type="domain" description="Phosphoesterase HXTX" evidence="3">
    <location>
        <begin position="9"/>
        <end position="74"/>
    </location>
</feature>
<organism evidence="4 5">
    <name type="scientific">Saccharothrix coeruleofusca</name>
    <dbReference type="NCBI Taxonomy" id="33919"/>
    <lineage>
        <taxon>Bacteria</taxon>
        <taxon>Bacillati</taxon>
        <taxon>Actinomycetota</taxon>
        <taxon>Actinomycetes</taxon>
        <taxon>Pseudonocardiales</taxon>
        <taxon>Pseudonocardiaceae</taxon>
        <taxon>Saccharothrix</taxon>
    </lineage>
</organism>
<dbReference type="GO" id="GO:0004113">
    <property type="term" value="F:2',3'-cyclic-nucleotide 3'-phosphodiesterase activity"/>
    <property type="evidence" value="ECO:0007669"/>
    <property type="project" value="InterPro"/>
</dbReference>
<dbReference type="InterPro" id="IPR004175">
    <property type="entry name" value="RNA_CPDase"/>
</dbReference>
<reference evidence="4" key="1">
    <citation type="journal article" date="2014" name="Int. J. Syst. Evol. Microbiol.">
        <title>Complete genome sequence of Corynebacterium casei LMG S-19264T (=DSM 44701T), isolated from a smear-ripened cheese.</title>
        <authorList>
            <consortium name="US DOE Joint Genome Institute (JGI-PGF)"/>
            <person name="Walter F."/>
            <person name="Albersmeier A."/>
            <person name="Kalinowski J."/>
            <person name="Ruckert C."/>
        </authorList>
    </citation>
    <scope>NUCLEOTIDE SEQUENCE</scope>
    <source>
        <strain evidence="4">JCM 3313</strain>
    </source>
</reference>
<evidence type="ECO:0000259" key="3">
    <source>
        <dbReference type="Pfam" id="PF02834"/>
    </source>
</evidence>
<comment type="similarity">
    <text evidence="2">Belongs to the 2H phosphoesterase superfamily. ThpR family.</text>
</comment>
<keyword evidence="1 2" id="KW-0378">Hydrolase</keyword>
<reference evidence="4" key="2">
    <citation type="submission" date="2020-09" db="EMBL/GenBank/DDBJ databases">
        <authorList>
            <person name="Sun Q."/>
            <person name="Ohkuma M."/>
        </authorList>
    </citation>
    <scope>NUCLEOTIDE SEQUENCE</scope>
    <source>
        <strain evidence="4">JCM 3313</strain>
    </source>
</reference>
<protein>
    <recommendedName>
        <fullName evidence="2">RNA 2',3'-cyclic phosphodiesterase</fullName>
        <shortName evidence="2">RNA 2',3'-CPDase</shortName>
        <ecNumber evidence="2">3.1.4.58</ecNumber>
    </recommendedName>
</protein>
<gene>
    <name evidence="4" type="ORF">GCM10010185_20650</name>
</gene>
<dbReference type="Proteomes" id="UP000639606">
    <property type="component" value="Unassembled WGS sequence"/>
</dbReference>
<dbReference type="EMBL" id="BMRG01000003">
    <property type="protein sequence ID" value="GGP48442.1"/>
    <property type="molecule type" value="Genomic_DNA"/>
</dbReference>
<comment type="caution">
    <text evidence="4">The sequence shown here is derived from an EMBL/GenBank/DDBJ whole genome shotgun (WGS) entry which is preliminary data.</text>
</comment>
<dbReference type="PANTHER" id="PTHR35561:SF1">
    <property type="entry name" value="RNA 2',3'-CYCLIC PHOSPHODIESTERASE"/>
    <property type="match status" value="1"/>
</dbReference>
<dbReference type="AlphaFoldDB" id="A0A918EDK6"/>